<protein>
    <submittedName>
        <fullName evidence="1">Uncharacterized protein</fullName>
    </submittedName>
</protein>
<evidence type="ECO:0000313" key="2">
    <source>
        <dbReference type="Proteomes" id="UP000730618"/>
    </source>
</evidence>
<dbReference type="EMBL" id="CAJVCE010000040">
    <property type="protein sequence ID" value="CAG7658168.1"/>
    <property type="molecule type" value="Genomic_DNA"/>
</dbReference>
<gene>
    <name evidence="1" type="ORF">PAECIP111802_06971</name>
</gene>
<dbReference type="Proteomes" id="UP000730618">
    <property type="component" value="Unassembled WGS sequence"/>
</dbReference>
<reference evidence="1 2" key="1">
    <citation type="submission" date="2021-06" db="EMBL/GenBank/DDBJ databases">
        <authorList>
            <person name="Criscuolo A."/>
        </authorList>
    </citation>
    <scope>NUCLEOTIDE SEQUENCE [LARGE SCALE GENOMIC DNA]</scope>
    <source>
        <strain evidence="2">CIP 111802</strain>
    </source>
</reference>
<accession>A0ABM8VTU0</accession>
<comment type="caution">
    <text evidence="1">The sequence shown here is derived from an EMBL/GenBank/DDBJ whole genome shotgun (WGS) entry which is preliminary data.</text>
</comment>
<proteinExistence type="predicted"/>
<evidence type="ECO:0000313" key="1">
    <source>
        <dbReference type="EMBL" id="CAG7658168.1"/>
    </source>
</evidence>
<sequence length="103" mass="12087">MSRVIQKQQALVLSPYIEIKSRTIYYAMCALPDSNRHYIAVVIARHFHITERSAPSQAFQRYQTHITSAFTLFFVLLKLSYNYKTKYVNKSCATSDHYYLVVK</sequence>
<keyword evidence="2" id="KW-1185">Reference proteome</keyword>
<organism evidence="1 2">
    <name type="scientific">Paenibacillus allorhizosphaerae</name>
    <dbReference type="NCBI Taxonomy" id="2849866"/>
    <lineage>
        <taxon>Bacteria</taxon>
        <taxon>Bacillati</taxon>
        <taxon>Bacillota</taxon>
        <taxon>Bacilli</taxon>
        <taxon>Bacillales</taxon>
        <taxon>Paenibacillaceae</taxon>
        <taxon>Paenibacillus</taxon>
    </lineage>
</organism>
<name>A0ABM8VTU0_9BACL</name>